<proteinExistence type="inferred from homology"/>
<evidence type="ECO:0000256" key="2">
    <source>
        <dbReference type="ARBA" id="ARBA00022801"/>
    </source>
</evidence>
<dbReference type="PANTHER" id="PTHR12304:SF4">
    <property type="entry name" value="URIDINE NUCLEOSIDASE"/>
    <property type="match status" value="1"/>
</dbReference>
<reference evidence="5" key="2">
    <citation type="submission" date="2023-05" db="EMBL/GenBank/DDBJ databases">
        <authorList>
            <consortium name="Lawrence Berkeley National Laboratory"/>
            <person name="Steindorff A."/>
            <person name="Hensen N."/>
            <person name="Bonometti L."/>
            <person name="Westerberg I."/>
            <person name="Brannstrom I.O."/>
            <person name="Guillou S."/>
            <person name="Cros-Aarteil S."/>
            <person name="Calhoun S."/>
            <person name="Haridas S."/>
            <person name="Kuo A."/>
            <person name="Mondo S."/>
            <person name="Pangilinan J."/>
            <person name="Riley R."/>
            <person name="Labutti K."/>
            <person name="Andreopoulos B."/>
            <person name="Lipzen A."/>
            <person name="Chen C."/>
            <person name="Yanf M."/>
            <person name="Daum C."/>
            <person name="Ng V."/>
            <person name="Clum A."/>
            <person name="Ohm R."/>
            <person name="Martin F."/>
            <person name="Silar P."/>
            <person name="Natvig D."/>
            <person name="Lalanne C."/>
            <person name="Gautier V."/>
            <person name="Ament-Velasquez S.L."/>
            <person name="Kruys A."/>
            <person name="Hutchinson M.I."/>
            <person name="Powell A.J."/>
            <person name="Barry K."/>
            <person name="Miller A.N."/>
            <person name="Grigoriev I.V."/>
            <person name="Debuchy R."/>
            <person name="Gladieux P."/>
            <person name="Thoren M.H."/>
            <person name="Johannesson H."/>
        </authorList>
    </citation>
    <scope>NUCLEOTIDE SEQUENCE</scope>
    <source>
        <strain evidence="5">CBS 757.83</strain>
    </source>
</reference>
<dbReference type="GO" id="GO:0006152">
    <property type="term" value="P:purine nucleoside catabolic process"/>
    <property type="evidence" value="ECO:0007669"/>
    <property type="project" value="TreeGrafter"/>
</dbReference>
<evidence type="ECO:0000313" key="5">
    <source>
        <dbReference type="EMBL" id="KAK4105469.1"/>
    </source>
</evidence>
<feature type="domain" description="Inosine/uridine-preferring nucleoside hydrolase" evidence="4">
    <location>
        <begin position="8"/>
        <end position="378"/>
    </location>
</feature>
<evidence type="ECO:0000256" key="3">
    <source>
        <dbReference type="ARBA" id="ARBA00023295"/>
    </source>
</evidence>
<dbReference type="Gene3D" id="3.90.245.10">
    <property type="entry name" value="Ribonucleoside hydrolase-like"/>
    <property type="match status" value="1"/>
</dbReference>
<dbReference type="InterPro" id="IPR001910">
    <property type="entry name" value="Inosine/uridine_hydrolase_dom"/>
</dbReference>
<dbReference type="InterPro" id="IPR036452">
    <property type="entry name" value="Ribo_hydro-like"/>
</dbReference>
<gene>
    <name evidence="5" type="ORF">N658DRAFT_555950</name>
</gene>
<comment type="caution">
    <text evidence="5">The sequence shown here is derived from an EMBL/GenBank/DDBJ whole genome shotgun (WGS) entry which is preliminary data.</text>
</comment>
<dbReference type="AlphaFoldDB" id="A0AAN6QB04"/>
<evidence type="ECO:0000256" key="1">
    <source>
        <dbReference type="ARBA" id="ARBA00009176"/>
    </source>
</evidence>
<keyword evidence="6" id="KW-1185">Reference proteome</keyword>
<protein>
    <submittedName>
        <fullName evidence="5">Nucleoside hydrolase</fullName>
    </submittedName>
</protein>
<dbReference type="SUPFAM" id="SSF53590">
    <property type="entry name" value="Nucleoside hydrolase"/>
    <property type="match status" value="1"/>
</dbReference>
<dbReference type="InterPro" id="IPR023186">
    <property type="entry name" value="IUNH"/>
</dbReference>
<name>A0AAN6QB04_9PEZI</name>
<keyword evidence="2 5" id="KW-0378">Hydrolase</keyword>
<evidence type="ECO:0000259" key="4">
    <source>
        <dbReference type="Pfam" id="PF01156"/>
    </source>
</evidence>
<evidence type="ECO:0000313" key="6">
    <source>
        <dbReference type="Proteomes" id="UP001305647"/>
    </source>
</evidence>
<dbReference type="GO" id="GO:0005829">
    <property type="term" value="C:cytosol"/>
    <property type="evidence" value="ECO:0007669"/>
    <property type="project" value="TreeGrafter"/>
</dbReference>
<accession>A0AAN6QB04</accession>
<dbReference type="GO" id="GO:0008477">
    <property type="term" value="F:purine nucleosidase activity"/>
    <property type="evidence" value="ECO:0007669"/>
    <property type="project" value="TreeGrafter"/>
</dbReference>
<keyword evidence="3" id="KW-0326">Glycosidase</keyword>
<comment type="similarity">
    <text evidence="1">Belongs to the IUNH family.</text>
</comment>
<organism evidence="5 6">
    <name type="scientific">Parathielavia hyrcaniae</name>
    <dbReference type="NCBI Taxonomy" id="113614"/>
    <lineage>
        <taxon>Eukaryota</taxon>
        <taxon>Fungi</taxon>
        <taxon>Dikarya</taxon>
        <taxon>Ascomycota</taxon>
        <taxon>Pezizomycotina</taxon>
        <taxon>Sordariomycetes</taxon>
        <taxon>Sordariomycetidae</taxon>
        <taxon>Sordariales</taxon>
        <taxon>Chaetomiaceae</taxon>
        <taxon>Parathielavia</taxon>
    </lineage>
</organism>
<dbReference type="Pfam" id="PF01156">
    <property type="entry name" value="IU_nuc_hydro"/>
    <property type="match status" value="1"/>
</dbReference>
<dbReference type="EMBL" id="MU863625">
    <property type="protein sequence ID" value="KAK4105469.1"/>
    <property type="molecule type" value="Genomic_DNA"/>
</dbReference>
<sequence>MEDTRIPVWLDCDPGHDDTFAILLAAYHPAIRILGVSTVFGNASLEKTTRNACSILTAIGKASSIPVYVGASKALHRPAMHAPTDIHGETGLDGTDLLPPPTVPPVTTIPAVEAAYAALKACPPGTAWVVATGAFTNAAALFLQHPDLVGHVRGLSLMGGALGGGFTGAVLGSVDGVPRVGNWTQFAEFNVIADPEAAAAILHGDDPARGGIPGLAAKTTLIPLDVTHLVLTTAEVRDLVLYGREAVEREGFVGGDGDGKGEGKTRLRVMLVELLMFFAKTYSEVFGVTEGPPLHDPLAVAAVLTGLGDQHEIPFCDCDPAGEPGLAQRERYEVTVVTEGAYEDARAGARTGQITARLLPPGVEGVRIPRSLDIPLFWKVLEECISRADAAVAAAEAASTGEAVAK</sequence>
<dbReference type="PANTHER" id="PTHR12304">
    <property type="entry name" value="INOSINE-URIDINE PREFERRING NUCLEOSIDE HYDROLASE"/>
    <property type="match status" value="1"/>
</dbReference>
<reference evidence="5" key="1">
    <citation type="journal article" date="2023" name="Mol. Phylogenet. Evol.">
        <title>Genome-scale phylogeny and comparative genomics of the fungal order Sordariales.</title>
        <authorList>
            <person name="Hensen N."/>
            <person name="Bonometti L."/>
            <person name="Westerberg I."/>
            <person name="Brannstrom I.O."/>
            <person name="Guillou S."/>
            <person name="Cros-Aarteil S."/>
            <person name="Calhoun S."/>
            <person name="Haridas S."/>
            <person name="Kuo A."/>
            <person name="Mondo S."/>
            <person name="Pangilinan J."/>
            <person name="Riley R."/>
            <person name="LaButti K."/>
            <person name="Andreopoulos B."/>
            <person name="Lipzen A."/>
            <person name="Chen C."/>
            <person name="Yan M."/>
            <person name="Daum C."/>
            <person name="Ng V."/>
            <person name="Clum A."/>
            <person name="Steindorff A."/>
            <person name="Ohm R.A."/>
            <person name="Martin F."/>
            <person name="Silar P."/>
            <person name="Natvig D.O."/>
            <person name="Lalanne C."/>
            <person name="Gautier V."/>
            <person name="Ament-Velasquez S.L."/>
            <person name="Kruys A."/>
            <person name="Hutchinson M.I."/>
            <person name="Powell A.J."/>
            <person name="Barry K."/>
            <person name="Miller A.N."/>
            <person name="Grigoriev I.V."/>
            <person name="Debuchy R."/>
            <person name="Gladieux P."/>
            <person name="Hiltunen Thoren M."/>
            <person name="Johannesson H."/>
        </authorList>
    </citation>
    <scope>NUCLEOTIDE SEQUENCE</scope>
    <source>
        <strain evidence="5">CBS 757.83</strain>
    </source>
</reference>
<dbReference type="Proteomes" id="UP001305647">
    <property type="component" value="Unassembled WGS sequence"/>
</dbReference>